<accession>A0ABR0KTC6</accession>
<feature type="coiled-coil region" evidence="4">
    <location>
        <begin position="535"/>
        <end position="635"/>
    </location>
</feature>
<dbReference type="Gene3D" id="1.20.5.340">
    <property type="match status" value="1"/>
</dbReference>
<dbReference type="InterPro" id="IPR022091">
    <property type="entry name" value="TMF_TATA-bd"/>
</dbReference>
<keyword evidence="3 4" id="KW-0175">Coiled coil</keyword>
<feature type="compositionally biased region" description="Low complexity" evidence="5">
    <location>
        <begin position="455"/>
        <end position="471"/>
    </location>
</feature>
<evidence type="ECO:0000256" key="4">
    <source>
        <dbReference type="SAM" id="Coils"/>
    </source>
</evidence>
<feature type="coiled-coil region" evidence="4">
    <location>
        <begin position="1"/>
        <end position="246"/>
    </location>
</feature>
<protein>
    <recommendedName>
        <fullName evidence="6">TATA element modulatory factor 1 TATA binding domain-containing protein</fullName>
    </recommendedName>
</protein>
<dbReference type="Pfam" id="PF12329">
    <property type="entry name" value="TMF_DNA_bd"/>
    <property type="match status" value="1"/>
</dbReference>
<evidence type="ECO:0000256" key="1">
    <source>
        <dbReference type="ARBA" id="ARBA00004555"/>
    </source>
</evidence>
<evidence type="ECO:0000256" key="5">
    <source>
        <dbReference type="SAM" id="MobiDB-lite"/>
    </source>
</evidence>
<comment type="subcellular location">
    <subcellularLocation>
        <location evidence="1">Golgi apparatus</location>
    </subcellularLocation>
</comment>
<reference evidence="7 8" key="1">
    <citation type="submission" date="2023-08" db="EMBL/GenBank/DDBJ databases">
        <title>Black Yeasts Isolated from many extreme environments.</title>
        <authorList>
            <person name="Coleine C."/>
            <person name="Stajich J.E."/>
            <person name="Selbmann L."/>
        </authorList>
    </citation>
    <scope>NUCLEOTIDE SEQUENCE [LARGE SCALE GENOMIC DNA]</scope>
    <source>
        <strain evidence="7 8">CCFEE 536</strain>
    </source>
</reference>
<sequence>MHQHLERIDALQAKLQYLAKESIAASRQAASSEPAGSIETKIAEKDEQIAQLMAEGQNLSKTELKHMTTIKKLRAKLTEEGKAAAEIKKRLARVEKNAAEATERARRAEADARQAGEKMKQLGRIERDIEMLRAERDEAASTIASLRKNLANVTGRAEEAERKAQTDAIEAERKLVVKLQDDLSNARIERKFADDRARVEIQRVKEDAGKRQERASITELELRSEILNLESKIEVLRARTEEASSNATGGSQAKLLRQVETLQSQYSLASENWQSIESSLTARVSALQHERDEAIKREADIRKKARDVNTKSRRLEEDLEGIKEQLQSAEQDVETQRAEVRKLQQQVEQSQAAISTERADFNRERRIWEADFQQRLEEEQLKWRRESLGHIEDSNVHYLRTELPATLAQRKQSSVDPLTIHTRRSTNRTASYDHSNHTPDRPVSRRTSMYPRIPGTPGTPEAGTPDRQSSTTSLTQLISNNRYHSYVSPNNIPPTPSIHTVDADDPFENRSSPERTINDVVSASTAAAGPSVQLVERMSAAVRRLESEKAASRDETARLLAQRDEARAEVVALMKEADEAKAAKDRAQKLEQSIDELNTKYDASLEMLGEREELVEELKADVADLKKIYRELVDSTMR</sequence>
<dbReference type="PANTHER" id="PTHR46515">
    <property type="entry name" value="TATA ELEMENT MODULATORY FACTOR TMF1"/>
    <property type="match status" value="1"/>
</dbReference>
<feature type="domain" description="TATA element modulatory factor 1 TATA binding" evidence="6">
    <location>
        <begin position="523"/>
        <end position="635"/>
    </location>
</feature>
<gene>
    <name evidence="7" type="ORF">LTR16_002379</name>
</gene>
<evidence type="ECO:0000313" key="8">
    <source>
        <dbReference type="Proteomes" id="UP001357485"/>
    </source>
</evidence>
<feature type="compositionally biased region" description="Basic and acidic residues" evidence="5">
    <location>
        <begin position="434"/>
        <end position="443"/>
    </location>
</feature>
<name>A0ABR0KTC6_9PEZI</name>
<evidence type="ECO:0000256" key="3">
    <source>
        <dbReference type="ARBA" id="ARBA00023054"/>
    </source>
</evidence>
<dbReference type="InterPro" id="IPR022092">
    <property type="entry name" value="TMF_DNA-bd"/>
</dbReference>
<organism evidence="7 8">
    <name type="scientific">Cryomyces antarcticus</name>
    <dbReference type="NCBI Taxonomy" id="329879"/>
    <lineage>
        <taxon>Eukaryota</taxon>
        <taxon>Fungi</taxon>
        <taxon>Dikarya</taxon>
        <taxon>Ascomycota</taxon>
        <taxon>Pezizomycotina</taxon>
        <taxon>Dothideomycetes</taxon>
        <taxon>Dothideomycetes incertae sedis</taxon>
        <taxon>Cryomyces</taxon>
    </lineage>
</organism>
<evidence type="ECO:0000259" key="6">
    <source>
        <dbReference type="Pfam" id="PF12325"/>
    </source>
</evidence>
<keyword evidence="8" id="KW-1185">Reference proteome</keyword>
<evidence type="ECO:0000313" key="7">
    <source>
        <dbReference type="EMBL" id="KAK5129173.1"/>
    </source>
</evidence>
<dbReference type="Pfam" id="PF12325">
    <property type="entry name" value="TMF_TATA_bd"/>
    <property type="match status" value="1"/>
</dbReference>
<dbReference type="PANTHER" id="PTHR46515:SF1">
    <property type="entry name" value="TATA ELEMENT MODULATORY FACTOR"/>
    <property type="match status" value="1"/>
</dbReference>
<comment type="caution">
    <text evidence="7">The sequence shown here is derived from an EMBL/GenBank/DDBJ whole genome shotgun (WGS) entry which is preliminary data.</text>
</comment>
<feature type="coiled-coil region" evidence="4">
    <location>
        <begin position="305"/>
        <end position="360"/>
    </location>
</feature>
<feature type="region of interest" description="Disordered" evidence="5">
    <location>
        <begin position="410"/>
        <end position="471"/>
    </location>
</feature>
<keyword evidence="2" id="KW-0333">Golgi apparatus</keyword>
<evidence type="ECO:0000256" key="2">
    <source>
        <dbReference type="ARBA" id="ARBA00023034"/>
    </source>
</evidence>
<dbReference type="InterPro" id="IPR052602">
    <property type="entry name" value="Growth_transcription_reg"/>
</dbReference>
<proteinExistence type="predicted"/>
<dbReference type="EMBL" id="JAVRRA010024798">
    <property type="protein sequence ID" value="KAK5129173.1"/>
    <property type="molecule type" value="Genomic_DNA"/>
</dbReference>
<dbReference type="Proteomes" id="UP001357485">
    <property type="component" value="Unassembled WGS sequence"/>
</dbReference>